<organism evidence="3 4">
    <name type="scientific">Chlamydomonas incerta</name>
    <dbReference type="NCBI Taxonomy" id="51695"/>
    <lineage>
        <taxon>Eukaryota</taxon>
        <taxon>Viridiplantae</taxon>
        <taxon>Chlorophyta</taxon>
        <taxon>core chlorophytes</taxon>
        <taxon>Chlorophyceae</taxon>
        <taxon>CS clade</taxon>
        <taxon>Chlamydomonadales</taxon>
        <taxon>Chlamydomonadaceae</taxon>
        <taxon>Chlamydomonas</taxon>
    </lineage>
</organism>
<dbReference type="OrthoDB" id="541876at2759"/>
<feature type="region of interest" description="Disordered" evidence="1">
    <location>
        <begin position="650"/>
        <end position="698"/>
    </location>
</feature>
<proteinExistence type="predicted"/>
<feature type="compositionally biased region" description="Gly residues" evidence="1">
    <location>
        <begin position="668"/>
        <end position="698"/>
    </location>
</feature>
<keyword evidence="2" id="KW-0812">Transmembrane</keyword>
<feature type="region of interest" description="Disordered" evidence="1">
    <location>
        <begin position="715"/>
        <end position="738"/>
    </location>
</feature>
<feature type="transmembrane region" description="Helical" evidence="2">
    <location>
        <begin position="283"/>
        <end position="305"/>
    </location>
</feature>
<feature type="region of interest" description="Disordered" evidence="1">
    <location>
        <begin position="1"/>
        <end position="24"/>
    </location>
</feature>
<keyword evidence="2" id="KW-1133">Transmembrane helix</keyword>
<dbReference type="Proteomes" id="UP000650467">
    <property type="component" value="Unassembled WGS sequence"/>
</dbReference>
<reference evidence="3" key="1">
    <citation type="journal article" date="2020" name="bioRxiv">
        <title>Comparative genomics of Chlamydomonas.</title>
        <authorList>
            <person name="Craig R.J."/>
            <person name="Hasan A.R."/>
            <person name="Ness R.W."/>
            <person name="Keightley P.D."/>
        </authorList>
    </citation>
    <scope>NUCLEOTIDE SEQUENCE</scope>
    <source>
        <strain evidence="3">SAG 7.73</strain>
    </source>
</reference>
<feature type="compositionally biased region" description="Gly residues" evidence="1">
    <location>
        <begin position="417"/>
        <end position="434"/>
    </location>
</feature>
<comment type="caution">
    <text evidence="3">The sequence shown here is derived from an EMBL/GenBank/DDBJ whole genome shotgun (WGS) entry which is preliminary data.</text>
</comment>
<feature type="compositionally biased region" description="Gly residues" evidence="1">
    <location>
        <begin position="449"/>
        <end position="486"/>
    </location>
</feature>
<feature type="region of interest" description="Disordered" evidence="1">
    <location>
        <begin position="401"/>
        <end position="519"/>
    </location>
</feature>
<dbReference type="AlphaFoldDB" id="A0A835VW76"/>
<keyword evidence="2" id="KW-0472">Membrane</keyword>
<gene>
    <name evidence="3" type="ORF">HXX76_012094</name>
</gene>
<protein>
    <submittedName>
        <fullName evidence="3">Uncharacterized protein</fullName>
    </submittedName>
</protein>
<accession>A0A835VW76</accession>
<sequence>MDASMMEPPPGAPSGEPVGRQRVALGPGQLSKPEKVWSSSSTLILGFYQAAPYSDAFRIFYKKSGSVFGTQVTLQPATILGPELAVRQPVIGEVQYFEYEIKKLKPSTQYVIKIKTSDAGEAAEVRSDKMGTVSLEEERTRDNDMRNFVGAMVKLGEYDGLVLSYAAASGIFGIRILQLDDLAASLQLARLGSDYTDNGVPVQAYTLSQIRFGRWGGAITGSKVVNEGELKWLVARAVQMGQKSEASAAFEAEKKMLQTQVELVATNLDAQWADRFRNLRLRAFAYALMLALVAVCGGLAMWVMLHRSARRHRELLGQMAARGVRLAEMEAELDMLHLYRVSLELDVERRVAAGGGGAGGAGGAALRPGDWDPVAANGSASNSSRASRSLRSVGMLLKHLAGQGNGTAGDGEKEGQGRGQDGGGGGAGEGGGGEPEAAEAAAAGAAARAGGGGKGGGGPRGAAGTGGQRGGSGSGGGGGGSGSRRGGGGKRKAGAGGGGGGRPEQEAALPSGGGGARDLWGLPQEAVRRAMSGSWGPGAAAAAGGGAAWGGAVAAAHSHAWMPEGGEYEDQPDAWMFIHYVSHVYATHLQEWMQVQLQRTVRRKVNDMLLRGAGAAAPPGPVVVANGSSAVGAPPPAAAPVQVPAQPPVGAGAAAHLAPTAGKARRNGGSGNGNGGGNGGGKAPAGTAGRGRAAGRGVGAGAALGRDVAAEAAAAERQHRAAKRRRAAAAPWRGPPPQYDDDYDDAGGGYGGGVEGDGYDYEELEGEGYAGGGGRCQGGWCGVSAQRVAHEYEQGGGGGGGDEMYD</sequence>
<evidence type="ECO:0000313" key="3">
    <source>
        <dbReference type="EMBL" id="KAG2427769.1"/>
    </source>
</evidence>
<keyword evidence="4" id="KW-1185">Reference proteome</keyword>
<name>A0A835VW76_CHLIN</name>
<feature type="compositionally biased region" description="Low complexity" evidence="1">
    <location>
        <begin position="438"/>
        <end position="448"/>
    </location>
</feature>
<evidence type="ECO:0000313" key="4">
    <source>
        <dbReference type="Proteomes" id="UP000650467"/>
    </source>
</evidence>
<feature type="compositionally biased region" description="Low complexity" evidence="1">
    <location>
        <begin position="650"/>
        <end position="662"/>
    </location>
</feature>
<evidence type="ECO:0000256" key="1">
    <source>
        <dbReference type="SAM" id="MobiDB-lite"/>
    </source>
</evidence>
<dbReference type="EMBL" id="JAEHOC010000038">
    <property type="protein sequence ID" value="KAG2427769.1"/>
    <property type="molecule type" value="Genomic_DNA"/>
</dbReference>
<evidence type="ECO:0000256" key="2">
    <source>
        <dbReference type="SAM" id="Phobius"/>
    </source>
</evidence>